<evidence type="ECO:0000313" key="1">
    <source>
        <dbReference type="EMBL" id="KAK9688412.1"/>
    </source>
</evidence>
<dbReference type="EMBL" id="JASPKY010000591">
    <property type="protein sequence ID" value="KAK9688412.1"/>
    <property type="molecule type" value="Genomic_DNA"/>
</dbReference>
<accession>A0AAW1IF88</accession>
<protein>
    <recommendedName>
        <fullName evidence="3">PiggyBac transposable element-derived protein domain-containing protein</fullName>
    </recommendedName>
</protein>
<proteinExistence type="predicted"/>
<reference evidence="1 2" key="1">
    <citation type="journal article" date="2024" name="BMC Genomics">
        <title>De novo assembly and annotation of Popillia japonica's genome with initial clues to its potential as an invasive pest.</title>
        <authorList>
            <person name="Cucini C."/>
            <person name="Boschi S."/>
            <person name="Funari R."/>
            <person name="Cardaioli E."/>
            <person name="Iannotti N."/>
            <person name="Marturano G."/>
            <person name="Paoli F."/>
            <person name="Bruttini M."/>
            <person name="Carapelli A."/>
            <person name="Frati F."/>
            <person name="Nardi F."/>
        </authorList>
    </citation>
    <scope>NUCLEOTIDE SEQUENCE [LARGE SCALE GENOMIC DNA]</scope>
    <source>
        <strain evidence="1">DMR45628</strain>
    </source>
</reference>
<gene>
    <name evidence="1" type="ORF">QE152_g35341</name>
</gene>
<sequence>MLTSKSYCGSTFYQAIQQLWMFPHGNIMDITYKSHFYWKTDTVTWGYKMGVLSVFSGSSYNFELFAGRYGYSTEENDPNLEAASNLVVRICRPIPPNGRHKLYYDNYFSGMPKPQAIWLFEYVDQYHLMDVTNSIMTITSLPLRSNNRAGPFNSNNLPFAAVAFEQPSGAYHATAIAEQPFNSNNLPFAAVAFEQPSGAYHATAIAEQRGTFCRRCPTV</sequence>
<keyword evidence="2" id="KW-1185">Reference proteome</keyword>
<name>A0AAW1IF88_POPJA</name>
<comment type="caution">
    <text evidence="1">The sequence shown here is derived from an EMBL/GenBank/DDBJ whole genome shotgun (WGS) entry which is preliminary data.</text>
</comment>
<organism evidence="1 2">
    <name type="scientific">Popillia japonica</name>
    <name type="common">Japanese beetle</name>
    <dbReference type="NCBI Taxonomy" id="7064"/>
    <lineage>
        <taxon>Eukaryota</taxon>
        <taxon>Metazoa</taxon>
        <taxon>Ecdysozoa</taxon>
        <taxon>Arthropoda</taxon>
        <taxon>Hexapoda</taxon>
        <taxon>Insecta</taxon>
        <taxon>Pterygota</taxon>
        <taxon>Neoptera</taxon>
        <taxon>Endopterygota</taxon>
        <taxon>Coleoptera</taxon>
        <taxon>Polyphaga</taxon>
        <taxon>Scarabaeiformia</taxon>
        <taxon>Scarabaeidae</taxon>
        <taxon>Rutelinae</taxon>
        <taxon>Popillia</taxon>
    </lineage>
</organism>
<evidence type="ECO:0000313" key="2">
    <source>
        <dbReference type="Proteomes" id="UP001458880"/>
    </source>
</evidence>
<dbReference type="Proteomes" id="UP001458880">
    <property type="component" value="Unassembled WGS sequence"/>
</dbReference>
<evidence type="ECO:0008006" key="3">
    <source>
        <dbReference type="Google" id="ProtNLM"/>
    </source>
</evidence>
<dbReference type="AlphaFoldDB" id="A0AAW1IF88"/>